<keyword evidence="1" id="KW-0812">Transmembrane</keyword>
<evidence type="ECO:0000313" key="2">
    <source>
        <dbReference type="EMBL" id="QAR32855.1"/>
    </source>
</evidence>
<dbReference type="RefSeq" id="WP_128466141.1">
    <property type="nucleotide sequence ID" value="NZ_CP035108.1"/>
</dbReference>
<dbReference type="Pfam" id="PF07314">
    <property type="entry name" value="Lit"/>
    <property type="match status" value="1"/>
</dbReference>
<name>A0A3R5UUH5_9BACT</name>
<dbReference type="OrthoDB" id="7836096at2"/>
<dbReference type="KEGG" id="gtl:EP073_05385"/>
<dbReference type="InterPro" id="IPR010178">
    <property type="entry name" value="Lit"/>
</dbReference>
<sequence>MKRKTAGILLNILFGICLFYTSAFFSWTAMSKFDFGYSAMYSMLDIDGMVRKYAPKNADSEKKLFVLTDREEHERLFGEISGSVNNAGEGLERIEFRPMMTDQSYKLLTTPEIQHLMDVSDVVFWFKISSYFFIVASLFCIIAMTNQKIRPARPLVAVPVTLGVLCLGGVLIYVFGAKEVFYFLHEVIFKEHQWFFYYEESLMTVLMHAPDIFGYIALMLVISAFVFYTALMFIAGFLFSLNRGIN</sequence>
<accession>A0A3R5UUH5</accession>
<keyword evidence="1" id="KW-1133">Transmembrane helix</keyword>
<feature type="transmembrane region" description="Helical" evidence="1">
    <location>
        <begin position="155"/>
        <end position="175"/>
    </location>
</feature>
<dbReference type="AlphaFoldDB" id="A0A3R5UUH5"/>
<feature type="transmembrane region" description="Helical" evidence="1">
    <location>
        <begin position="124"/>
        <end position="143"/>
    </location>
</feature>
<proteinExistence type="predicted"/>
<feature type="transmembrane region" description="Helical" evidence="1">
    <location>
        <begin position="212"/>
        <end position="241"/>
    </location>
</feature>
<dbReference type="EMBL" id="CP035108">
    <property type="protein sequence ID" value="QAR32855.1"/>
    <property type="molecule type" value="Genomic_DNA"/>
</dbReference>
<keyword evidence="3" id="KW-1185">Reference proteome</keyword>
<keyword evidence="1" id="KW-0472">Membrane</keyword>
<protein>
    <submittedName>
        <fullName evidence="2">DUF1461 domain-containing protein</fullName>
    </submittedName>
</protein>
<organism evidence="2 3">
    <name type="scientific">Geovibrio thiophilus</name>
    <dbReference type="NCBI Taxonomy" id="139438"/>
    <lineage>
        <taxon>Bacteria</taxon>
        <taxon>Pseudomonadati</taxon>
        <taxon>Deferribacterota</taxon>
        <taxon>Deferribacteres</taxon>
        <taxon>Deferribacterales</taxon>
        <taxon>Geovibrionaceae</taxon>
        <taxon>Geovibrio</taxon>
    </lineage>
</organism>
<dbReference type="Proteomes" id="UP000287502">
    <property type="component" value="Chromosome"/>
</dbReference>
<evidence type="ECO:0000256" key="1">
    <source>
        <dbReference type="SAM" id="Phobius"/>
    </source>
</evidence>
<gene>
    <name evidence="2" type="ORF">EP073_05385</name>
</gene>
<reference evidence="2 3" key="1">
    <citation type="submission" date="2019-01" db="EMBL/GenBank/DDBJ databases">
        <title>Geovibrio thiophilus DSM 11263, complete genome.</title>
        <authorList>
            <person name="Spring S."/>
            <person name="Bunk B."/>
            <person name="Sproer C."/>
        </authorList>
    </citation>
    <scope>NUCLEOTIDE SEQUENCE [LARGE SCALE GENOMIC DNA]</scope>
    <source>
        <strain evidence="2 3">DSM 11263</strain>
    </source>
</reference>
<evidence type="ECO:0000313" key="3">
    <source>
        <dbReference type="Proteomes" id="UP000287502"/>
    </source>
</evidence>
<feature type="transmembrane region" description="Helical" evidence="1">
    <location>
        <begin position="7"/>
        <end position="30"/>
    </location>
</feature>